<dbReference type="Gene3D" id="1.20.58.150">
    <property type="entry name" value="ANTH domain"/>
    <property type="match status" value="1"/>
</dbReference>
<comment type="caution">
    <text evidence="6">The sequence shown here is derived from an EMBL/GenBank/DDBJ whole genome shotgun (WGS) entry which is preliminary data.</text>
</comment>
<dbReference type="GO" id="GO:0005905">
    <property type="term" value="C:clathrin-coated pit"/>
    <property type="evidence" value="ECO:0007669"/>
    <property type="project" value="TreeGrafter"/>
</dbReference>
<protein>
    <recommendedName>
        <fullName evidence="5">ENTH domain-containing protein</fullName>
    </recommendedName>
</protein>
<dbReference type="SUPFAM" id="SSF48464">
    <property type="entry name" value="ENTH/VHS domain"/>
    <property type="match status" value="1"/>
</dbReference>
<dbReference type="GO" id="GO:0032050">
    <property type="term" value="F:clathrin heavy chain binding"/>
    <property type="evidence" value="ECO:0007669"/>
    <property type="project" value="TreeGrafter"/>
</dbReference>
<feature type="domain" description="ENTH" evidence="5">
    <location>
        <begin position="24"/>
        <end position="167"/>
    </location>
</feature>
<dbReference type="PANTHER" id="PTHR22951">
    <property type="entry name" value="CLATHRIN ASSEMBLY PROTEIN"/>
    <property type="match status" value="1"/>
</dbReference>
<dbReference type="GO" id="GO:0005546">
    <property type="term" value="F:phosphatidylinositol-4,5-bisphosphate binding"/>
    <property type="evidence" value="ECO:0007669"/>
    <property type="project" value="TreeGrafter"/>
</dbReference>
<keyword evidence="3" id="KW-0333">Golgi apparatus</keyword>
<reference evidence="6" key="1">
    <citation type="submission" date="2019-12" db="EMBL/GenBank/DDBJ databases">
        <title>Genome sequencing and annotation of Brassica cretica.</title>
        <authorList>
            <person name="Studholme D.J."/>
            <person name="Sarris P."/>
        </authorList>
    </citation>
    <scope>NUCLEOTIDE SEQUENCE</scope>
    <source>
        <strain evidence="6">PFS-109/04</strain>
        <tissue evidence="6">Leaf</tissue>
    </source>
</reference>
<keyword evidence="4" id="KW-0968">Cytoplasmic vesicle</keyword>
<dbReference type="GO" id="GO:0006900">
    <property type="term" value="P:vesicle budding from membrane"/>
    <property type="evidence" value="ECO:0007669"/>
    <property type="project" value="TreeGrafter"/>
</dbReference>
<evidence type="ECO:0000256" key="2">
    <source>
        <dbReference type="ARBA" id="ARBA00004555"/>
    </source>
</evidence>
<dbReference type="InterPro" id="IPR008942">
    <property type="entry name" value="ENTH_VHS"/>
</dbReference>
<name>A0A8S9QDQ4_BRACR</name>
<comment type="subcellular location">
    <subcellularLocation>
        <location evidence="1">Cytoplasmic vesicle</location>
        <location evidence="1">Clathrin-coated vesicle</location>
    </subcellularLocation>
    <subcellularLocation>
        <location evidence="2">Golgi apparatus</location>
    </subcellularLocation>
</comment>
<evidence type="ECO:0000256" key="3">
    <source>
        <dbReference type="ARBA" id="ARBA00023034"/>
    </source>
</evidence>
<dbReference type="PANTHER" id="PTHR22951:SF93">
    <property type="entry name" value="ENTH DOMAIN-CONTAINING PROTEIN"/>
    <property type="match status" value="1"/>
</dbReference>
<dbReference type="GO" id="GO:0030136">
    <property type="term" value="C:clathrin-coated vesicle"/>
    <property type="evidence" value="ECO:0007669"/>
    <property type="project" value="UniProtKB-SubCell"/>
</dbReference>
<dbReference type="GO" id="GO:0005545">
    <property type="term" value="F:1-phosphatidylinositol binding"/>
    <property type="evidence" value="ECO:0007669"/>
    <property type="project" value="InterPro"/>
</dbReference>
<evidence type="ECO:0000313" key="6">
    <source>
        <dbReference type="EMBL" id="KAF3540789.1"/>
    </source>
</evidence>
<dbReference type="GO" id="GO:0000149">
    <property type="term" value="F:SNARE binding"/>
    <property type="evidence" value="ECO:0007669"/>
    <property type="project" value="TreeGrafter"/>
</dbReference>
<gene>
    <name evidence="6" type="ORF">F2Q69_00019450</name>
</gene>
<dbReference type="Gene3D" id="1.25.40.90">
    <property type="match status" value="2"/>
</dbReference>
<dbReference type="InterPro" id="IPR014712">
    <property type="entry name" value="ANTH_dom_sf"/>
</dbReference>
<dbReference type="Proteomes" id="UP000712600">
    <property type="component" value="Unassembled WGS sequence"/>
</dbReference>
<dbReference type="EMBL" id="QGKX02001290">
    <property type="protein sequence ID" value="KAF3540789.1"/>
    <property type="molecule type" value="Genomic_DNA"/>
</dbReference>
<dbReference type="SMART" id="SM00273">
    <property type="entry name" value="ENTH"/>
    <property type="match status" value="1"/>
</dbReference>
<sequence length="286" mass="32552">MGTFTSLRKAYGALKDSTTVGLAKVNSEFKDLDIAIVKATNHVESPPKERHVRKIFSATSVIQPRADIAYCIHALSKRLSKTRTWVVTWDCSGWVRTYALFLEERLECYRVLKYDIEAERLPKASGAASKTHRTRMLSGEDLLEQLPALQQLLFRLIGCQPEGAAYSNYLIQYALALVLKESFKIYCAINDGIINLVDMFFEMTRHDAVKALNIYKRAGQQAENLAEFYDYCKGLELARNFQFPTLRQPPPSFLATMEEYIKEAPQSGSVQKKLVKMNFISSYFST</sequence>
<dbReference type="GO" id="GO:0048268">
    <property type="term" value="P:clathrin coat assembly"/>
    <property type="evidence" value="ECO:0007669"/>
    <property type="project" value="InterPro"/>
</dbReference>
<dbReference type="InterPro" id="IPR011417">
    <property type="entry name" value="ANTH_dom"/>
</dbReference>
<dbReference type="GO" id="GO:0005794">
    <property type="term" value="C:Golgi apparatus"/>
    <property type="evidence" value="ECO:0007669"/>
    <property type="project" value="UniProtKB-SubCell"/>
</dbReference>
<dbReference type="InterPro" id="IPR013809">
    <property type="entry name" value="ENTH"/>
</dbReference>
<dbReference type="PROSITE" id="PS50942">
    <property type="entry name" value="ENTH"/>
    <property type="match status" value="1"/>
</dbReference>
<dbReference type="SUPFAM" id="SSF89009">
    <property type="entry name" value="GAT-like domain"/>
    <property type="match status" value="1"/>
</dbReference>
<accession>A0A8S9QDQ4</accession>
<organism evidence="6 7">
    <name type="scientific">Brassica cretica</name>
    <name type="common">Mustard</name>
    <dbReference type="NCBI Taxonomy" id="69181"/>
    <lineage>
        <taxon>Eukaryota</taxon>
        <taxon>Viridiplantae</taxon>
        <taxon>Streptophyta</taxon>
        <taxon>Embryophyta</taxon>
        <taxon>Tracheophyta</taxon>
        <taxon>Spermatophyta</taxon>
        <taxon>Magnoliopsida</taxon>
        <taxon>eudicotyledons</taxon>
        <taxon>Gunneridae</taxon>
        <taxon>Pentapetalae</taxon>
        <taxon>rosids</taxon>
        <taxon>malvids</taxon>
        <taxon>Brassicales</taxon>
        <taxon>Brassicaceae</taxon>
        <taxon>Brassiceae</taxon>
        <taxon>Brassica</taxon>
    </lineage>
</organism>
<dbReference type="AlphaFoldDB" id="A0A8S9QDQ4"/>
<dbReference type="InterPro" id="IPR045192">
    <property type="entry name" value="AP180-like"/>
</dbReference>
<evidence type="ECO:0000256" key="1">
    <source>
        <dbReference type="ARBA" id="ARBA00004132"/>
    </source>
</evidence>
<evidence type="ECO:0000313" key="7">
    <source>
        <dbReference type="Proteomes" id="UP000712600"/>
    </source>
</evidence>
<dbReference type="Pfam" id="PF07651">
    <property type="entry name" value="ANTH"/>
    <property type="match status" value="1"/>
</dbReference>
<dbReference type="GO" id="GO:0072583">
    <property type="term" value="P:clathrin-dependent endocytosis"/>
    <property type="evidence" value="ECO:0007669"/>
    <property type="project" value="InterPro"/>
</dbReference>
<evidence type="ECO:0000256" key="4">
    <source>
        <dbReference type="ARBA" id="ARBA00023329"/>
    </source>
</evidence>
<proteinExistence type="predicted"/>
<evidence type="ECO:0000259" key="5">
    <source>
        <dbReference type="PROSITE" id="PS50942"/>
    </source>
</evidence>
<dbReference type="FunFam" id="1.20.58.150:FF:000003">
    <property type="entry name" value="Putative clathrin assembly protein"/>
    <property type="match status" value="1"/>
</dbReference>